<evidence type="ECO:0000256" key="3">
    <source>
        <dbReference type="ARBA" id="ARBA00023163"/>
    </source>
</evidence>
<feature type="region of interest" description="Disordered" evidence="5">
    <location>
        <begin position="104"/>
        <end position="138"/>
    </location>
</feature>
<sequence length="407" mass="44872">MQPLQSSRIDLGNLKARIVKSIGAEKAKSYFYYLNRFLSQKLSKGEFDKLCCQALGRENLPLHNQLLLSILKNSCLEGPLQPISDVGSTKSTLTAVKGLPAAEDGHGQSRPLLQNQNHNSSIQSNGVIPMSPRKGKSTIRDRKLKDLPSPLGPNGKVVSLNCSVGAEGKNKIFIENGVLMSQDDSRSLQHLQMLMELPEESEGLIPQSLDRPTKRSKKDSELTFTEDVEEMEQDGCLGSSKTPLQAQIGVPFGRYRYYSAGTSGDVLNCQDLGVLFDVETLRRRMQQIVVAQGLGGVSMECTNVLNTMLDVYLKQLISSSVEVAWSRPMHQPQTILDPRQQIQGRILNGMQPCNANLANTHNCSSLDGMEVRRPQSISLLDFKVAMELNPQLLGEAWPLLLDLISTS</sequence>
<protein>
    <recommendedName>
        <fullName evidence="8">Transcriptional coactivator Hfi1/Transcriptional adapter 1</fullName>
    </recommendedName>
</protein>
<keyword evidence="7" id="KW-1185">Reference proteome</keyword>
<evidence type="ECO:0000313" key="6">
    <source>
        <dbReference type="EMBL" id="KAK4786448.1"/>
    </source>
</evidence>
<keyword evidence="2" id="KW-0805">Transcription regulation</keyword>
<dbReference type="GO" id="GO:0000124">
    <property type="term" value="C:SAGA complex"/>
    <property type="evidence" value="ECO:0007669"/>
    <property type="project" value="TreeGrafter"/>
</dbReference>
<dbReference type="GO" id="GO:0006357">
    <property type="term" value="P:regulation of transcription by RNA polymerase II"/>
    <property type="evidence" value="ECO:0007669"/>
    <property type="project" value="TreeGrafter"/>
</dbReference>
<keyword evidence="3" id="KW-0804">Transcription</keyword>
<dbReference type="InterPro" id="IPR024738">
    <property type="entry name" value="Hfi1/Tada1"/>
</dbReference>
<comment type="caution">
    <text evidence="6">The sequence shown here is derived from an EMBL/GenBank/DDBJ whole genome shotgun (WGS) entry which is preliminary data.</text>
</comment>
<accession>A0AAN7LED1</accession>
<dbReference type="EMBL" id="JAXQNO010000013">
    <property type="protein sequence ID" value="KAK4786448.1"/>
    <property type="molecule type" value="Genomic_DNA"/>
</dbReference>
<dbReference type="Pfam" id="PF12767">
    <property type="entry name" value="SAGA-Tad1"/>
    <property type="match status" value="1"/>
</dbReference>
<proteinExistence type="predicted"/>
<organism evidence="6 7">
    <name type="scientific">Trapa natans</name>
    <name type="common">Water chestnut</name>
    <dbReference type="NCBI Taxonomy" id="22666"/>
    <lineage>
        <taxon>Eukaryota</taxon>
        <taxon>Viridiplantae</taxon>
        <taxon>Streptophyta</taxon>
        <taxon>Embryophyta</taxon>
        <taxon>Tracheophyta</taxon>
        <taxon>Spermatophyta</taxon>
        <taxon>Magnoliopsida</taxon>
        <taxon>eudicotyledons</taxon>
        <taxon>Gunneridae</taxon>
        <taxon>Pentapetalae</taxon>
        <taxon>rosids</taxon>
        <taxon>malvids</taxon>
        <taxon>Myrtales</taxon>
        <taxon>Lythraceae</taxon>
        <taxon>Trapa</taxon>
    </lineage>
</organism>
<dbReference type="CDD" id="cd22933">
    <property type="entry name" value="HFD_HFI1"/>
    <property type="match status" value="1"/>
</dbReference>
<dbReference type="PANTHER" id="PTHR21277">
    <property type="entry name" value="TRANSCRIPTIONAL ADAPTER 1"/>
    <property type="match status" value="1"/>
</dbReference>
<evidence type="ECO:0000256" key="1">
    <source>
        <dbReference type="ARBA" id="ARBA00004123"/>
    </source>
</evidence>
<dbReference type="GO" id="GO:0003713">
    <property type="term" value="F:transcription coactivator activity"/>
    <property type="evidence" value="ECO:0007669"/>
    <property type="project" value="TreeGrafter"/>
</dbReference>
<reference evidence="6 7" key="1">
    <citation type="journal article" date="2023" name="Hortic Res">
        <title>Pangenome of water caltrop reveals structural variations and asymmetric subgenome divergence after allopolyploidization.</title>
        <authorList>
            <person name="Zhang X."/>
            <person name="Chen Y."/>
            <person name="Wang L."/>
            <person name="Yuan Y."/>
            <person name="Fang M."/>
            <person name="Shi L."/>
            <person name="Lu R."/>
            <person name="Comes H.P."/>
            <person name="Ma Y."/>
            <person name="Chen Y."/>
            <person name="Huang G."/>
            <person name="Zhou Y."/>
            <person name="Zheng Z."/>
            <person name="Qiu Y."/>
        </authorList>
    </citation>
    <scope>NUCLEOTIDE SEQUENCE [LARGE SCALE GENOMIC DNA]</scope>
    <source>
        <strain evidence="6">F231</strain>
    </source>
</reference>
<evidence type="ECO:0008006" key="8">
    <source>
        <dbReference type="Google" id="ProtNLM"/>
    </source>
</evidence>
<evidence type="ECO:0000256" key="2">
    <source>
        <dbReference type="ARBA" id="ARBA00023015"/>
    </source>
</evidence>
<dbReference type="PANTHER" id="PTHR21277:SF5">
    <property type="entry name" value="TRANSCRIPTIONAL ADAPTER 1"/>
    <property type="match status" value="1"/>
</dbReference>
<gene>
    <name evidence="6" type="ORF">SAY86_003137</name>
</gene>
<keyword evidence="4" id="KW-0539">Nucleus</keyword>
<dbReference type="GO" id="GO:0005634">
    <property type="term" value="C:nucleus"/>
    <property type="evidence" value="ECO:0007669"/>
    <property type="project" value="UniProtKB-SubCell"/>
</dbReference>
<dbReference type="Proteomes" id="UP001346149">
    <property type="component" value="Unassembled WGS sequence"/>
</dbReference>
<feature type="compositionally biased region" description="Low complexity" evidence="5">
    <location>
        <begin position="114"/>
        <end position="125"/>
    </location>
</feature>
<dbReference type="AlphaFoldDB" id="A0AAN7LED1"/>
<name>A0AAN7LED1_TRANT</name>
<comment type="subcellular location">
    <subcellularLocation>
        <location evidence="1">Nucleus</location>
    </subcellularLocation>
</comment>
<evidence type="ECO:0000256" key="4">
    <source>
        <dbReference type="ARBA" id="ARBA00023242"/>
    </source>
</evidence>
<evidence type="ECO:0000256" key="5">
    <source>
        <dbReference type="SAM" id="MobiDB-lite"/>
    </source>
</evidence>
<evidence type="ECO:0000313" key="7">
    <source>
        <dbReference type="Proteomes" id="UP001346149"/>
    </source>
</evidence>